<feature type="modified residue" description="4-aspartylphosphate" evidence="1">
    <location>
        <position position="15"/>
    </location>
</feature>
<reference evidence="3 4" key="1">
    <citation type="submission" date="2016-05" db="EMBL/GenBank/DDBJ databases">
        <title>Bacillus thuringiensis and Bacillus weihenstephanensis as novel biocontrol agents of wilt causing Verticillium species.</title>
        <authorList>
            <person name="Hollensteiner J."/>
            <person name="Wemheuer F."/>
            <person name="Harting R."/>
            <person name="Kolarzyk A."/>
            <person name="Diaz-Valerio S."/>
            <person name="Poehlein A."/>
            <person name="Brzuszkiewicz E."/>
            <person name="Nesemann K."/>
            <person name="Braus-Stromeyer S."/>
            <person name="Braus G."/>
            <person name="Daniel R."/>
            <person name="Liesegang H."/>
        </authorList>
    </citation>
    <scope>NUCLEOTIDE SEQUENCE [LARGE SCALE GENOMIC DNA]</scope>
    <source>
        <strain evidence="3 4">GOE8</strain>
    </source>
</reference>
<comment type="caution">
    <text evidence="3">The sequence shown here is derived from an EMBL/GenBank/DDBJ whole genome shotgun (WGS) entry which is preliminary data.</text>
</comment>
<dbReference type="PROSITE" id="PS50110">
    <property type="entry name" value="RESPONSE_REGULATORY"/>
    <property type="match status" value="1"/>
</dbReference>
<protein>
    <recommendedName>
        <fullName evidence="2">Response regulatory domain-containing protein</fullName>
    </recommendedName>
</protein>
<gene>
    <name evidence="3" type="ORF">BWGOE8_30760</name>
</gene>
<dbReference type="AlphaFoldDB" id="A0A1E8B600"/>
<dbReference type="Proteomes" id="UP000175706">
    <property type="component" value="Unassembled WGS sequence"/>
</dbReference>
<evidence type="ECO:0000313" key="3">
    <source>
        <dbReference type="EMBL" id="OFD77831.1"/>
    </source>
</evidence>
<dbReference type="PATRIC" id="fig|86662.25.peg.3135"/>
<dbReference type="Gene3D" id="3.40.50.2300">
    <property type="match status" value="1"/>
</dbReference>
<dbReference type="InterPro" id="IPR001789">
    <property type="entry name" value="Sig_transdc_resp-reg_receiver"/>
</dbReference>
<dbReference type="GO" id="GO:0000160">
    <property type="term" value="P:phosphorelay signal transduction system"/>
    <property type="evidence" value="ECO:0007669"/>
    <property type="project" value="InterPro"/>
</dbReference>
<organism evidence="3 4">
    <name type="scientific">Bacillus mycoides</name>
    <dbReference type="NCBI Taxonomy" id="1405"/>
    <lineage>
        <taxon>Bacteria</taxon>
        <taxon>Bacillati</taxon>
        <taxon>Bacillota</taxon>
        <taxon>Bacilli</taxon>
        <taxon>Bacillales</taxon>
        <taxon>Bacillaceae</taxon>
        <taxon>Bacillus</taxon>
        <taxon>Bacillus cereus group</taxon>
    </lineage>
</organism>
<proteinExistence type="predicted"/>
<sequence length="80" mass="9541">MFLFEENEFHLVIFDIMLSRTDGWSVYRRIRKISNDPIITLTTRFDEADTLLGFKLRVNKTLYPPFLLARTKQSFDILIV</sequence>
<dbReference type="InterPro" id="IPR011006">
    <property type="entry name" value="CheY-like_superfamily"/>
</dbReference>
<feature type="domain" description="Response regulatory" evidence="2">
    <location>
        <begin position="1"/>
        <end position="79"/>
    </location>
</feature>
<dbReference type="EMBL" id="LXLT01000039">
    <property type="protein sequence ID" value="OFD77831.1"/>
    <property type="molecule type" value="Genomic_DNA"/>
</dbReference>
<evidence type="ECO:0000256" key="1">
    <source>
        <dbReference type="PROSITE-ProRule" id="PRU00169"/>
    </source>
</evidence>
<evidence type="ECO:0000259" key="2">
    <source>
        <dbReference type="PROSITE" id="PS50110"/>
    </source>
</evidence>
<keyword evidence="1" id="KW-0597">Phosphoprotein</keyword>
<dbReference type="SUPFAM" id="SSF52172">
    <property type="entry name" value="CheY-like"/>
    <property type="match status" value="1"/>
</dbReference>
<accession>A0A1E8B600</accession>
<evidence type="ECO:0000313" key="4">
    <source>
        <dbReference type="Proteomes" id="UP000175706"/>
    </source>
</evidence>
<dbReference type="Pfam" id="PF00072">
    <property type="entry name" value="Response_reg"/>
    <property type="match status" value="1"/>
</dbReference>
<name>A0A1E8B600_BACMY</name>